<evidence type="ECO:0000313" key="2">
    <source>
        <dbReference type="EMBL" id="RPE63237.1"/>
    </source>
</evidence>
<organism evidence="2 3">
    <name type="scientific">Pacificibacter maritimus</name>
    <dbReference type="NCBI Taxonomy" id="762213"/>
    <lineage>
        <taxon>Bacteria</taxon>
        <taxon>Pseudomonadati</taxon>
        <taxon>Pseudomonadota</taxon>
        <taxon>Alphaproteobacteria</taxon>
        <taxon>Rhodobacterales</taxon>
        <taxon>Roseobacteraceae</taxon>
        <taxon>Pacificibacter</taxon>
    </lineage>
</organism>
<keyword evidence="3" id="KW-1185">Reference proteome</keyword>
<comment type="caution">
    <text evidence="2">The sequence shown here is derived from an EMBL/GenBank/DDBJ whole genome shotgun (WGS) entry which is preliminary data.</text>
</comment>
<dbReference type="Pfam" id="PF07475">
    <property type="entry name" value="Hpr_kinase_C"/>
    <property type="match status" value="1"/>
</dbReference>
<gene>
    <name evidence="2" type="ORF">EDD53_2834</name>
</gene>
<evidence type="ECO:0000259" key="1">
    <source>
        <dbReference type="Pfam" id="PF07475"/>
    </source>
</evidence>
<accession>A0A3N4UD79</accession>
<protein>
    <submittedName>
        <fullName evidence="2">Hpr(Ser) kinase/phosphatase</fullName>
    </submittedName>
</protein>
<dbReference type="GO" id="GO:0005524">
    <property type="term" value="F:ATP binding"/>
    <property type="evidence" value="ECO:0007669"/>
    <property type="project" value="InterPro"/>
</dbReference>
<evidence type="ECO:0000313" key="3">
    <source>
        <dbReference type="Proteomes" id="UP000269689"/>
    </source>
</evidence>
<name>A0A3N4UD79_9RHOB</name>
<dbReference type="GO" id="GO:0006109">
    <property type="term" value="P:regulation of carbohydrate metabolic process"/>
    <property type="evidence" value="ECO:0007669"/>
    <property type="project" value="InterPro"/>
</dbReference>
<feature type="domain" description="HPr kinase/phosphorylase C-terminal" evidence="1">
    <location>
        <begin position="24"/>
        <end position="104"/>
    </location>
</feature>
<dbReference type="EMBL" id="RKQK01000005">
    <property type="protein sequence ID" value="RPE63237.1"/>
    <property type="molecule type" value="Genomic_DNA"/>
</dbReference>
<sequence>MHACRLCFKPVTSKEAMPSGAPKSETVHGTCVATSPDSGVLIVGASKSGKSSLALLMMGFGAQLVSDDQTRLQYDEQSSAIHASAPNAIKGMIEARGVGLLKAQALDRCKLRAVVDLDLPESERLPPRRIRRLLGCDLPLIHQGSGPVFAAALMQLLKEGRIA</sequence>
<dbReference type="Gene3D" id="3.40.50.300">
    <property type="entry name" value="P-loop containing nucleotide triphosphate hydrolases"/>
    <property type="match status" value="1"/>
</dbReference>
<reference evidence="2 3" key="1">
    <citation type="submission" date="2018-11" db="EMBL/GenBank/DDBJ databases">
        <title>Genomic Encyclopedia of Type Strains, Phase IV (KMG-IV): sequencing the most valuable type-strain genomes for metagenomic binning, comparative biology and taxonomic classification.</title>
        <authorList>
            <person name="Goeker M."/>
        </authorList>
    </citation>
    <scope>NUCLEOTIDE SEQUENCE [LARGE SCALE GENOMIC DNA]</scope>
    <source>
        <strain evidence="2 3">DSM 104731</strain>
    </source>
</reference>
<proteinExistence type="predicted"/>
<dbReference type="Proteomes" id="UP000269689">
    <property type="component" value="Unassembled WGS sequence"/>
</dbReference>
<keyword evidence="2" id="KW-0418">Kinase</keyword>
<keyword evidence="2" id="KW-0808">Transferase</keyword>
<dbReference type="AlphaFoldDB" id="A0A3N4UD79"/>
<dbReference type="GO" id="GO:0000155">
    <property type="term" value="F:phosphorelay sensor kinase activity"/>
    <property type="evidence" value="ECO:0007669"/>
    <property type="project" value="InterPro"/>
</dbReference>
<dbReference type="InterPro" id="IPR011104">
    <property type="entry name" value="Hpr_kin/Pase_C"/>
</dbReference>
<dbReference type="InterPro" id="IPR027417">
    <property type="entry name" value="P-loop_NTPase"/>
</dbReference>
<dbReference type="SUPFAM" id="SSF53795">
    <property type="entry name" value="PEP carboxykinase-like"/>
    <property type="match status" value="1"/>
</dbReference>